<dbReference type="RefSeq" id="WP_169853107.1">
    <property type="nucleotide sequence ID" value="NZ_CP019791.1"/>
</dbReference>
<accession>A0A1U9NLD4</accession>
<sequence>MDQEQKKIVPKPGECIPWEVKRQEYPKIVGDEEVLKKTWQEVDQLAYTYVWHVLLSF</sequence>
<dbReference type="AlphaFoldDB" id="A0A1U9NLD4"/>
<keyword evidence="2" id="KW-1185">Reference proteome</keyword>
<evidence type="ECO:0000313" key="2">
    <source>
        <dbReference type="Proteomes" id="UP000189674"/>
    </source>
</evidence>
<evidence type="ECO:0000313" key="1">
    <source>
        <dbReference type="EMBL" id="AQT68752.1"/>
    </source>
</evidence>
<name>A0A1U9NLD4_9BACT</name>
<protein>
    <submittedName>
        <fullName evidence="1">Uncharacterized protein</fullName>
    </submittedName>
</protein>
<dbReference type="EMBL" id="CP019791">
    <property type="protein sequence ID" value="AQT68752.1"/>
    <property type="molecule type" value="Genomic_DNA"/>
</dbReference>
<reference evidence="2" key="1">
    <citation type="submission" date="2017-02" db="EMBL/GenBank/DDBJ databases">
        <title>Comparative genomics and description of representatives of a novel lineage of planctomycetes thriving in anoxic sediments.</title>
        <authorList>
            <person name="Spring S."/>
            <person name="Bunk B."/>
            <person name="Sproer C."/>
        </authorList>
    </citation>
    <scope>NUCLEOTIDE SEQUENCE [LARGE SCALE GENOMIC DNA]</scope>
    <source>
        <strain evidence="2">ST-NAGAB-D1</strain>
    </source>
</reference>
<dbReference type="Proteomes" id="UP000189674">
    <property type="component" value="Chromosome"/>
</dbReference>
<gene>
    <name evidence="1" type="ORF">STSP2_01924</name>
</gene>
<proteinExistence type="predicted"/>
<organism evidence="1 2">
    <name type="scientific">Anaerohalosphaera lusitana</name>
    <dbReference type="NCBI Taxonomy" id="1936003"/>
    <lineage>
        <taxon>Bacteria</taxon>
        <taxon>Pseudomonadati</taxon>
        <taxon>Planctomycetota</taxon>
        <taxon>Phycisphaerae</taxon>
        <taxon>Sedimentisphaerales</taxon>
        <taxon>Anaerohalosphaeraceae</taxon>
        <taxon>Anaerohalosphaera</taxon>
    </lineage>
</organism>
<dbReference type="KEGG" id="alus:STSP2_01924"/>